<feature type="region of interest" description="Disordered" evidence="1">
    <location>
        <begin position="379"/>
        <end position="428"/>
    </location>
</feature>
<dbReference type="RefSeq" id="WP_183852709.1">
    <property type="nucleotide sequence ID" value="NZ_JACHOO010000002.1"/>
</dbReference>
<keyword evidence="3" id="KW-1185">Reference proteome</keyword>
<protein>
    <recommendedName>
        <fullName evidence="4">DUF2336 domain-containing protein</fullName>
    </recommendedName>
</protein>
<evidence type="ECO:0000313" key="2">
    <source>
        <dbReference type="EMBL" id="MBB5751705.1"/>
    </source>
</evidence>
<accession>A0A7W9FJP2</accession>
<evidence type="ECO:0000256" key="1">
    <source>
        <dbReference type="SAM" id="MobiDB-lite"/>
    </source>
</evidence>
<organism evidence="2 3">
    <name type="scientific">Prosthecomicrobium pneumaticum</name>
    <dbReference type="NCBI Taxonomy" id="81895"/>
    <lineage>
        <taxon>Bacteria</taxon>
        <taxon>Pseudomonadati</taxon>
        <taxon>Pseudomonadota</taxon>
        <taxon>Alphaproteobacteria</taxon>
        <taxon>Hyphomicrobiales</taxon>
        <taxon>Kaistiaceae</taxon>
        <taxon>Prosthecomicrobium</taxon>
    </lineage>
</organism>
<name>A0A7W9FJP2_9HYPH</name>
<dbReference type="Proteomes" id="UP000523821">
    <property type="component" value="Unassembled WGS sequence"/>
</dbReference>
<sequence>MALALSTGEHRDAALLRAATDLYVQQAAHDLDEQRRFAEMALHFLPKVSARDRAYVADRLADCIDAPPAVLRLLGRDLIEVATPVLLHSAVLSSFDLLAVMAGAGPLHYRLIARRPGLPADVATALRLTGDAETIALLDGRDVPPAEAPMDVPMAETTLPKAAEPAPAAPAAGVAAPSDTASPALAPTAAAPPSGPVSSREQVRAMTADLAAELAALAARPVAPGAVAPAADPAGPAAPQPDRIDADALLRRDSAAIEPRPAARPTESGARTRAEAAFRAASAAAAVPALARQRRRAALIETLSAGLGLSPERVTAMVDDPSGEPLVVLLKAIGLPDAEALKALLLVNDRIGEAVSAFFRLADWQAGLETGAAETLVRGWRGAPSGPRPARHQPVYEEGRPVRGGAAAPARPAERGAAARRERGSGAA</sequence>
<reference evidence="2 3" key="1">
    <citation type="submission" date="2020-08" db="EMBL/GenBank/DDBJ databases">
        <title>Genomic Encyclopedia of Type Strains, Phase IV (KMG-IV): sequencing the most valuable type-strain genomes for metagenomic binning, comparative biology and taxonomic classification.</title>
        <authorList>
            <person name="Goeker M."/>
        </authorList>
    </citation>
    <scope>NUCLEOTIDE SEQUENCE [LARGE SCALE GENOMIC DNA]</scope>
    <source>
        <strain evidence="2 3">DSM 16268</strain>
    </source>
</reference>
<proteinExistence type="predicted"/>
<dbReference type="AlphaFoldDB" id="A0A7W9FJP2"/>
<evidence type="ECO:0008006" key="4">
    <source>
        <dbReference type="Google" id="ProtNLM"/>
    </source>
</evidence>
<evidence type="ECO:0000313" key="3">
    <source>
        <dbReference type="Proteomes" id="UP000523821"/>
    </source>
</evidence>
<feature type="region of interest" description="Disordered" evidence="1">
    <location>
        <begin position="162"/>
        <end position="198"/>
    </location>
</feature>
<gene>
    <name evidence="2" type="ORF">GGQ63_000757</name>
</gene>
<dbReference type="EMBL" id="JACHOO010000002">
    <property type="protein sequence ID" value="MBB5751705.1"/>
    <property type="molecule type" value="Genomic_DNA"/>
</dbReference>
<dbReference type="InterPro" id="IPR019285">
    <property type="entry name" value="DUF2336"/>
</dbReference>
<comment type="caution">
    <text evidence="2">The sequence shown here is derived from an EMBL/GenBank/DDBJ whole genome shotgun (WGS) entry which is preliminary data.</text>
</comment>
<dbReference type="Pfam" id="PF10098">
    <property type="entry name" value="DUF2336"/>
    <property type="match status" value="1"/>
</dbReference>
<feature type="compositionally biased region" description="Basic and acidic residues" evidence="1">
    <location>
        <begin position="412"/>
        <end position="428"/>
    </location>
</feature>